<dbReference type="CDD" id="cd00130">
    <property type="entry name" value="PAS"/>
    <property type="match status" value="1"/>
</dbReference>
<dbReference type="InterPro" id="IPR051310">
    <property type="entry name" value="MCP_chemotaxis"/>
</dbReference>
<dbReference type="InterPro" id="IPR004089">
    <property type="entry name" value="MCPsignal_dom"/>
</dbReference>
<dbReference type="InterPro" id="IPR035965">
    <property type="entry name" value="PAS-like_dom_sf"/>
</dbReference>
<dbReference type="Pfam" id="PF00672">
    <property type="entry name" value="HAMP"/>
    <property type="match status" value="1"/>
</dbReference>
<evidence type="ECO:0000256" key="2">
    <source>
        <dbReference type="ARBA" id="ARBA00029447"/>
    </source>
</evidence>
<feature type="domain" description="Methyl-accepting transducer" evidence="5">
    <location>
        <begin position="618"/>
        <end position="847"/>
    </location>
</feature>
<dbReference type="PROSITE" id="PS50111">
    <property type="entry name" value="CHEMOTAXIS_TRANSDUC_2"/>
    <property type="match status" value="1"/>
</dbReference>
<gene>
    <name evidence="7" type="ORF">SAMN04488509_12218</name>
</gene>
<dbReference type="Pfam" id="PF18947">
    <property type="entry name" value="HAMP_2"/>
    <property type="match status" value="1"/>
</dbReference>
<dbReference type="Gene3D" id="3.30.450.20">
    <property type="entry name" value="PAS domain"/>
    <property type="match status" value="3"/>
</dbReference>
<dbReference type="Gene3D" id="1.10.287.950">
    <property type="entry name" value="Methyl-accepting chemotaxis protein"/>
    <property type="match status" value="1"/>
</dbReference>
<dbReference type="SUPFAM" id="SSF55785">
    <property type="entry name" value="PYP-like sensor domain (PAS domain)"/>
    <property type="match status" value="1"/>
</dbReference>
<dbReference type="GO" id="GO:0005886">
    <property type="term" value="C:plasma membrane"/>
    <property type="evidence" value="ECO:0007669"/>
    <property type="project" value="TreeGrafter"/>
</dbReference>
<keyword evidence="1" id="KW-0488">Methylation</keyword>
<comment type="similarity">
    <text evidence="2">Belongs to the methyl-accepting chemotaxis (MCP) protein family.</text>
</comment>
<dbReference type="Proteomes" id="UP000199603">
    <property type="component" value="Unassembled WGS sequence"/>
</dbReference>
<dbReference type="CDD" id="cd06225">
    <property type="entry name" value="HAMP"/>
    <property type="match status" value="1"/>
</dbReference>
<reference evidence="7 8" key="1">
    <citation type="submission" date="2016-10" db="EMBL/GenBank/DDBJ databases">
        <authorList>
            <person name="de Groot N.N."/>
        </authorList>
    </citation>
    <scope>NUCLEOTIDE SEQUENCE [LARGE SCALE GENOMIC DNA]</scope>
    <source>
        <strain evidence="7 8">DSM 16957</strain>
    </source>
</reference>
<dbReference type="CDD" id="cd11386">
    <property type="entry name" value="MCP_signal"/>
    <property type="match status" value="1"/>
</dbReference>
<dbReference type="InterPro" id="IPR003660">
    <property type="entry name" value="HAMP_dom"/>
</dbReference>
<dbReference type="GO" id="GO:0004888">
    <property type="term" value="F:transmembrane signaling receptor activity"/>
    <property type="evidence" value="ECO:0007669"/>
    <property type="project" value="TreeGrafter"/>
</dbReference>
<dbReference type="PROSITE" id="PS50885">
    <property type="entry name" value="HAMP"/>
    <property type="match status" value="2"/>
</dbReference>
<accession>A0A1G7ABP6</accession>
<dbReference type="FunFam" id="1.10.287.950:FF:000002">
    <property type="entry name" value="Methyl-accepting chemotaxis protein"/>
    <property type="match status" value="1"/>
</dbReference>
<keyword evidence="4" id="KW-0812">Transmembrane</keyword>
<dbReference type="SUPFAM" id="SSF58104">
    <property type="entry name" value="Methyl-accepting chemotaxis protein (MCP) signaling domain"/>
    <property type="match status" value="1"/>
</dbReference>
<evidence type="ECO:0000313" key="8">
    <source>
        <dbReference type="Proteomes" id="UP000199603"/>
    </source>
</evidence>
<feature type="transmembrane region" description="Helical" evidence="4">
    <location>
        <begin position="317"/>
        <end position="336"/>
    </location>
</feature>
<dbReference type="SMART" id="SM00283">
    <property type="entry name" value="MA"/>
    <property type="match status" value="1"/>
</dbReference>
<keyword evidence="4" id="KW-1133">Transmembrane helix</keyword>
<dbReference type="Gene3D" id="6.10.340.10">
    <property type="match status" value="1"/>
</dbReference>
<evidence type="ECO:0000259" key="6">
    <source>
        <dbReference type="PROSITE" id="PS50885"/>
    </source>
</evidence>
<evidence type="ECO:0000313" key="7">
    <source>
        <dbReference type="EMBL" id="SDE12180.1"/>
    </source>
</evidence>
<keyword evidence="4" id="KW-0472">Membrane</keyword>
<dbReference type="InterPro" id="IPR000014">
    <property type="entry name" value="PAS"/>
</dbReference>
<keyword evidence="8" id="KW-1185">Reference proteome</keyword>
<dbReference type="EMBL" id="FNAG01000022">
    <property type="protein sequence ID" value="SDE12180.1"/>
    <property type="molecule type" value="Genomic_DNA"/>
</dbReference>
<organism evidence="7 8">
    <name type="scientific">Aquimonas voraii</name>
    <dbReference type="NCBI Taxonomy" id="265719"/>
    <lineage>
        <taxon>Bacteria</taxon>
        <taxon>Pseudomonadati</taxon>
        <taxon>Pseudomonadota</taxon>
        <taxon>Gammaproteobacteria</taxon>
        <taxon>Lysobacterales</taxon>
        <taxon>Lysobacteraceae</taxon>
        <taxon>Aquimonas</taxon>
    </lineage>
</organism>
<evidence type="ECO:0000256" key="1">
    <source>
        <dbReference type="ARBA" id="ARBA00022481"/>
    </source>
</evidence>
<evidence type="ECO:0000256" key="3">
    <source>
        <dbReference type="PROSITE-ProRule" id="PRU00284"/>
    </source>
</evidence>
<sequence length="862" mass="92469">MPSFRRWSVAAKAALLIGALSIIGFVIAGLLIYQRAAEVAREAAMLELRAIARAEANAVGDLLNQGPLLTRSLARTLLDDIEAGRQDRAAAAERARGLLAPQTQFVGMAIGFEPGAFDGRDAEFVSADALHDASGRFVPYFFHASGGVEATVLEDYDTPGAGDYYLLSKQSKGEVMIEPYLYPIDGKDVLITTFTTPILRNGEFIGIVCIDTGLAVLQQRLAGVTVGQAGQVRLVSAQGLLVADRNAEAIGKPFEASYAGEMRAAVAADRSFEVFDEDSAQVYVPIRIGNYPGRFALGAELPLQELLAGARAVRVTVFWVALVMSIVVITATILLLRRLVGAPLAGSVASIEQLAGGNFDARIDVSREDELGRLNRSMSRMAAEIKGRIERDQAVARENLRVRLALDQASVGVMIADNEHTIVFANPRVSRMLSDQLAEIRKQIPEFDPRDIVGKSIHRFHGKQVEQVRGRLDGIRDQHRTRIQLGAAIFELFVNPVNDERGERIGFVVEWHDRTIDVRFEQEIAEVVQAAARGILTERMATEGRSGFYALVSNSLNTLLDQVDTSLREIRRVLSGLARGELSNRISTDMVGVFGEIKNDANATVDSLREIVGEIQAAVGAINSAAGEIASGNADLSSRTEQQAASLEETAASMEELTSTVRQNAENARSANQLAIGAGDVAERGGKVVSQVVTTMGEINAQSRKIEDIIGVIDGIAFQTNILALNAAVEAARAGEQGRGFAVVASEVRSLAQRSAAAAKEIKQLISDTVQQVNSGSQLVDSAGATMAEILASVKRVTDIMGEISAASAEQTAGIEQVSNTVTHMDETTQQNAALVEEATAAARAMEEQAARLAENVARFRL</sequence>
<dbReference type="GO" id="GO:0006935">
    <property type="term" value="P:chemotaxis"/>
    <property type="evidence" value="ECO:0007669"/>
    <property type="project" value="TreeGrafter"/>
</dbReference>
<dbReference type="PANTHER" id="PTHR43531">
    <property type="entry name" value="PROTEIN ICFG"/>
    <property type="match status" value="1"/>
</dbReference>
<proteinExistence type="inferred from homology"/>
<evidence type="ECO:0000256" key="4">
    <source>
        <dbReference type="SAM" id="Phobius"/>
    </source>
</evidence>
<feature type="domain" description="HAMP" evidence="6">
    <location>
        <begin position="338"/>
        <end position="390"/>
    </location>
</feature>
<keyword evidence="3" id="KW-0807">Transducer</keyword>
<dbReference type="AlphaFoldDB" id="A0A1G7ABP6"/>
<name>A0A1G7ABP6_9GAMM</name>
<feature type="domain" description="HAMP" evidence="6">
    <location>
        <begin position="561"/>
        <end position="613"/>
    </location>
</feature>
<dbReference type="CDD" id="cd12913">
    <property type="entry name" value="PDC1_MCP_like"/>
    <property type="match status" value="1"/>
</dbReference>
<dbReference type="Pfam" id="PF22673">
    <property type="entry name" value="MCP-like_PDC_1"/>
    <property type="match status" value="1"/>
</dbReference>
<evidence type="ECO:0000259" key="5">
    <source>
        <dbReference type="PROSITE" id="PS50111"/>
    </source>
</evidence>
<feature type="transmembrane region" description="Helical" evidence="4">
    <location>
        <begin position="12"/>
        <end position="33"/>
    </location>
</feature>
<dbReference type="STRING" id="265719.SAMN04488509_12218"/>
<dbReference type="SUPFAM" id="SSF158472">
    <property type="entry name" value="HAMP domain-like"/>
    <property type="match status" value="1"/>
</dbReference>
<dbReference type="SMART" id="SM00304">
    <property type="entry name" value="HAMP"/>
    <property type="match status" value="2"/>
</dbReference>
<dbReference type="Pfam" id="PF00015">
    <property type="entry name" value="MCPsignal"/>
    <property type="match status" value="1"/>
</dbReference>
<dbReference type="RefSeq" id="WP_176764277.1">
    <property type="nucleotide sequence ID" value="NZ_FNAG01000022.1"/>
</dbReference>
<dbReference type="GO" id="GO:0007165">
    <property type="term" value="P:signal transduction"/>
    <property type="evidence" value="ECO:0007669"/>
    <property type="project" value="UniProtKB-KW"/>
</dbReference>
<protein>
    <submittedName>
        <fullName evidence="7">Methyl-accepting chemotaxis sensory transducer with Cache sensor</fullName>
    </submittedName>
</protein>
<dbReference type="Pfam" id="PF13188">
    <property type="entry name" value="PAS_8"/>
    <property type="match status" value="1"/>
</dbReference>
<dbReference type="PANTHER" id="PTHR43531:SF14">
    <property type="entry name" value="METHYL-ACCEPTING CHEMOTAXIS PROTEIN I-RELATED"/>
    <property type="match status" value="1"/>
</dbReference>